<feature type="transmembrane region" description="Helical" evidence="9">
    <location>
        <begin position="21"/>
        <end position="39"/>
    </location>
</feature>
<evidence type="ECO:0000256" key="9">
    <source>
        <dbReference type="SAM" id="Phobius"/>
    </source>
</evidence>
<dbReference type="PANTHER" id="PTHR23294">
    <property type="entry name" value="ET TRANSLATION PRODUCT-RELATED"/>
    <property type="match status" value="1"/>
</dbReference>
<accession>A0A9Q0RUY0</accession>
<dbReference type="OrthoDB" id="196103at2759"/>
<dbReference type="Proteomes" id="UP001151699">
    <property type="component" value="Unassembled WGS sequence"/>
</dbReference>
<evidence type="ECO:0000313" key="10">
    <source>
        <dbReference type="EMBL" id="KAJ6632854.1"/>
    </source>
</evidence>
<dbReference type="SUPFAM" id="SSF103473">
    <property type="entry name" value="MFS general substrate transporter"/>
    <property type="match status" value="1"/>
</dbReference>
<evidence type="ECO:0000256" key="5">
    <source>
        <dbReference type="ARBA" id="ARBA00023136"/>
    </source>
</evidence>
<sequence>MFIGSITYCLFMVSFLWPQTWLLYLASAVLGVGAALIWTGQGTYLSNCSDSSTISRNSGVFWAMLQASMFLGNLFVYFQFQGKTHIDLETRQLVFGVLIAVAVVGIIFLATLRQSSLQERKSIENIEKAEISQSEKNAITDAFKKAIKLFFTPRMLLLSLTFIYTGLELSFFSGVYSPSIGFTLSLGESSKQLVGLSGICIGIGEVFGGILFGLLGSKTKKFGRDAISILGFIVHVISFILIFLNLPDSAPFGDTKETAFLNPPMASLALLCSFLLGFGDACFNTQIYSMLGGVFAKNSAAAFALFKFTQSVAAAASFIYSSHIGLGVQMGILIVTGVLGTASFCVVEWSCRREQATNSVDVAAKLNAEVYSD</sequence>
<keyword evidence="3 9" id="KW-0812">Transmembrane</keyword>
<dbReference type="InterPro" id="IPR010291">
    <property type="entry name" value="Ion_channel_UNC-93"/>
</dbReference>
<comment type="caution">
    <text evidence="10">The sequence shown here is derived from an EMBL/GenBank/DDBJ whole genome shotgun (WGS) entry which is preliminary data.</text>
</comment>
<reference evidence="10" key="1">
    <citation type="submission" date="2022-07" db="EMBL/GenBank/DDBJ databases">
        <authorList>
            <person name="Trinca V."/>
            <person name="Uliana J.V.C."/>
            <person name="Torres T.T."/>
            <person name="Ward R.J."/>
            <person name="Monesi N."/>
        </authorList>
    </citation>
    <scope>NUCLEOTIDE SEQUENCE</scope>
    <source>
        <strain evidence="10">HSMRA1968</strain>
        <tissue evidence="10">Whole embryos</tissue>
    </source>
</reference>
<dbReference type="InterPro" id="IPR036259">
    <property type="entry name" value="MFS_trans_sf"/>
</dbReference>
<dbReference type="Pfam" id="PF05978">
    <property type="entry name" value="UNC-93"/>
    <property type="match status" value="1"/>
</dbReference>
<dbReference type="GO" id="GO:0016020">
    <property type="term" value="C:membrane"/>
    <property type="evidence" value="ECO:0007669"/>
    <property type="project" value="UniProtKB-SubCell"/>
</dbReference>
<feature type="transmembrane region" description="Helical" evidence="9">
    <location>
        <begin position="60"/>
        <end position="80"/>
    </location>
</feature>
<dbReference type="InterPro" id="IPR051617">
    <property type="entry name" value="UNC-93-like_regulator"/>
</dbReference>
<feature type="transmembrane region" description="Helical" evidence="9">
    <location>
        <begin position="92"/>
        <end position="112"/>
    </location>
</feature>
<dbReference type="Gene3D" id="1.20.1250.20">
    <property type="entry name" value="MFS general substrate transporter like domains"/>
    <property type="match status" value="1"/>
</dbReference>
<dbReference type="EMBL" id="WJQU01002436">
    <property type="protein sequence ID" value="KAJ6632854.1"/>
    <property type="molecule type" value="Genomic_DNA"/>
</dbReference>
<name>A0A9Q0RUY0_9DIPT</name>
<comment type="similarity">
    <text evidence="2">Belongs to the unc-93 family.</text>
</comment>
<feature type="transmembrane region" description="Helical" evidence="9">
    <location>
        <begin position="196"/>
        <end position="215"/>
    </location>
</feature>
<protein>
    <recommendedName>
        <fullName evidence="7">UNC93-like protein MFSD11</fullName>
    </recommendedName>
    <alternativeName>
        <fullName evidence="8">Major facilitator superfamily domain-containing protein 11</fullName>
    </alternativeName>
</protein>
<feature type="transmembrane region" description="Helical" evidence="9">
    <location>
        <begin position="227"/>
        <end position="246"/>
    </location>
</feature>
<evidence type="ECO:0000256" key="7">
    <source>
        <dbReference type="ARBA" id="ARBA00040302"/>
    </source>
</evidence>
<gene>
    <name evidence="10" type="primary">Mfsd11</name>
    <name evidence="10" type="ORF">Bhyg_16427</name>
</gene>
<dbReference type="AlphaFoldDB" id="A0A9Q0RUY0"/>
<evidence type="ECO:0000256" key="1">
    <source>
        <dbReference type="ARBA" id="ARBA00004141"/>
    </source>
</evidence>
<dbReference type="PANTHER" id="PTHR23294:SF0">
    <property type="entry name" value="UNC93-LIKE PROTEIN MFSD11"/>
    <property type="match status" value="1"/>
</dbReference>
<organism evidence="10 11">
    <name type="scientific">Pseudolycoriella hygida</name>
    <dbReference type="NCBI Taxonomy" id="35572"/>
    <lineage>
        <taxon>Eukaryota</taxon>
        <taxon>Metazoa</taxon>
        <taxon>Ecdysozoa</taxon>
        <taxon>Arthropoda</taxon>
        <taxon>Hexapoda</taxon>
        <taxon>Insecta</taxon>
        <taxon>Pterygota</taxon>
        <taxon>Neoptera</taxon>
        <taxon>Endopterygota</taxon>
        <taxon>Diptera</taxon>
        <taxon>Nematocera</taxon>
        <taxon>Sciaroidea</taxon>
        <taxon>Sciaridae</taxon>
        <taxon>Pseudolycoriella</taxon>
    </lineage>
</organism>
<feature type="transmembrane region" description="Helical" evidence="9">
    <location>
        <begin position="326"/>
        <end position="347"/>
    </location>
</feature>
<evidence type="ECO:0000256" key="4">
    <source>
        <dbReference type="ARBA" id="ARBA00022989"/>
    </source>
</evidence>
<keyword evidence="11" id="KW-1185">Reference proteome</keyword>
<comment type="subcellular location">
    <subcellularLocation>
        <location evidence="1">Membrane</location>
        <topology evidence="1">Multi-pass membrane protein</topology>
    </subcellularLocation>
</comment>
<evidence type="ECO:0000313" key="11">
    <source>
        <dbReference type="Proteomes" id="UP001151699"/>
    </source>
</evidence>
<evidence type="ECO:0000256" key="3">
    <source>
        <dbReference type="ARBA" id="ARBA00022692"/>
    </source>
</evidence>
<evidence type="ECO:0000256" key="2">
    <source>
        <dbReference type="ARBA" id="ARBA00009172"/>
    </source>
</evidence>
<feature type="transmembrane region" description="Helical" evidence="9">
    <location>
        <begin position="155"/>
        <end position="176"/>
    </location>
</feature>
<evidence type="ECO:0000256" key="6">
    <source>
        <dbReference type="ARBA" id="ARBA00023180"/>
    </source>
</evidence>
<feature type="transmembrane region" description="Helical" evidence="9">
    <location>
        <begin position="300"/>
        <end position="320"/>
    </location>
</feature>
<keyword evidence="6" id="KW-0325">Glycoprotein</keyword>
<proteinExistence type="inferred from homology"/>
<evidence type="ECO:0000256" key="8">
    <source>
        <dbReference type="ARBA" id="ARBA00041910"/>
    </source>
</evidence>
<feature type="transmembrane region" description="Helical" evidence="9">
    <location>
        <begin position="266"/>
        <end position="288"/>
    </location>
</feature>
<keyword evidence="5 9" id="KW-0472">Membrane</keyword>
<keyword evidence="4 9" id="KW-1133">Transmembrane helix</keyword>